<accession>A0A2N9GXI4</accession>
<evidence type="ECO:0000256" key="3">
    <source>
        <dbReference type="SAM" id="Phobius"/>
    </source>
</evidence>
<name>A0A2N9GXI4_FAGSY</name>
<dbReference type="InterPro" id="IPR004839">
    <property type="entry name" value="Aminotransferase_I/II_large"/>
</dbReference>
<keyword evidence="3" id="KW-0472">Membrane</keyword>
<evidence type="ECO:0000256" key="1">
    <source>
        <dbReference type="ARBA" id="ARBA00011738"/>
    </source>
</evidence>
<dbReference type="PRINTS" id="PR00753">
    <property type="entry name" value="ACCSYNTHASE"/>
</dbReference>
<keyword evidence="3" id="KW-1133">Transmembrane helix</keyword>
<dbReference type="InterPro" id="IPR015422">
    <property type="entry name" value="PyrdxlP-dep_Trfase_small"/>
</dbReference>
<feature type="domain" description="Aminotransferase class I/classII large" evidence="4">
    <location>
        <begin position="39"/>
        <end position="139"/>
    </location>
</feature>
<dbReference type="SUPFAM" id="SSF53383">
    <property type="entry name" value="PLP-dependent transferases"/>
    <property type="match status" value="1"/>
</dbReference>
<organism evidence="5">
    <name type="scientific">Fagus sylvatica</name>
    <name type="common">Beechnut</name>
    <dbReference type="NCBI Taxonomy" id="28930"/>
    <lineage>
        <taxon>Eukaryota</taxon>
        <taxon>Viridiplantae</taxon>
        <taxon>Streptophyta</taxon>
        <taxon>Embryophyta</taxon>
        <taxon>Tracheophyta</taxon>
        <taxon>Spermatophyta</taxon>
        <taxon>Magnoliopsida</taxon>
        <taxon>eudicotyledons</taxon>
        <taxon>Gunneridae</taxon>
        <taxon>Pentapetalae</taxon>
        <taxon>rosids</taxon>
        <taxon>fabids</taxon>
        <taxon>Fagales</taxon>
        <taxon>Fagaceae</taxon>
        <taxon>Fagus</taxon>
    </lineage>
</organism>
<dbReference type="Gene3D" id="3.40.640.10">
    <property type="entry name" value="Type I PLP-dependent aspartate aminotransferase-like (Major domain)"/>
    <property type="match status" value="1"/>
</dbReference>
<dbReference type="PANTHER" id="PTHR43795:SF74">
    <property type="entry name" value="1-AMINOCYCLOPROPANE-1-CARBOXYLATE SYNTHASE-LIKE PROTEIN 1"/>
    <property type="match status" value="1"/>
</dbReference>
<dbReference type="AlphaFoldDB" id="A0A2N9GXI4"/>
<gene>
    <name evidence="5" type="ORF">FSB_LOCUS32324</name>
</gene>
<comment type="subunit">
    <text evidence="1">Homodimer.</text>
</comment>
<sequence length="139" mass="15519">MALSKIATNDRHGENSPYFDGWKAYDANPYHPTKNRGVIQMGLVENQLCFDLFEKWIKRNPKASICTSEGVDAFKNIAIFEDYHGLPEFRQAVAKFMGRARGDRVKFDPNRKVMGGGVTGASGLIMFFLANPGDAFLVP</sequence>
<keyword evidence="3" id="KW-0812">Transmembrane</keyword>
<dbReference type="GO" id="GO:0030170">
    <property type="term" value="F:pyridoxal phosphate binding"/>
    <property type="evidence" value="ECO:0007669"/>
    <property type="project" value="InterPro"/>
</dbReference>
<dbReference type="GO" id="GO:0008483">
    <property type="term" value="F:transaminase activity"/>
    <property type="evidence" value="ECO:0007669"/>
    <property type="project" value="TreeGrafter"/>
</dbReference>
<dbReference type="InterPro" id="IPR015421">
    <property type="entry name" value="PyrdxlP-dep_Trfase_major"/>
</dbReference>
<dbReference type="PANTHER" id="PTHR43795">
    <property type="entry name" value="BIFUNCTIONAL ASPARTATE AMINOTRANSFERASE AND GLUTAMATE/ASPARTATE-PREPHENATE AMINOTRANSFERASE-RELATED"/>
    <property type="match status" value="1"/>
</dbReference>
<dbReference type="InterPro" id="IPR050478">
    <property type="entry name" value="Ethylene_sulfur-biosynth"/>
</dbReference>
<dbReference type="EMBL" id="OIVN01002535">
    <property type="protein sequence ID" value="SPD04442.1"/>
    <property type="molecule type" value="Genomic_DNA"/>
</dbReference>
<protein>
    <recommendedName>
        <fullName evidence="4">Aminotransferase class I/classII large domain-containing protein</fullName>
    </recommendedName>
</protein>
<dbReference type="InterPro" id="IPR015424">
    <property type="entry name" value="PyrdxlP-dep_Trfase"/>
</dbReference>
<dbReference type="GO" id="GO:0006520">
    <property type="term" value="P:amino acid metabolic process"/>
    <property type="evidence" value="ECO:0007669"/>
    <property type="project" value="TreeGrafter"/>
</dbReference>
<dbReference type="Gene3D" id="3.90.1150.10">
    <property type="entry name" value="Aspartate Aminotransferase, domain 1"/>
    <property type="match status" value="1"/>
</dbReference>
<evidence type="ECO:0000256" key="2">
    <source>
        <dbReference type="ARBA" id="ARBA00022898"/>
    </source>
</evidence>
<keyword evidence="2" id="KW-0663">Pyridoxal phosphate</keyword>
<reference evidence="5" key="1">
    <citation type="submission" date="2018-02" db="EMBL/GenBank/DDBJ databases">
        <authorList>
            <person name="Cohen D.B."/>
            <person name="Kent A.D."/>
        </authorList>
    </citation>
    <scope>NUCLEOTIDE SEQUENCE</scope>
</reference>
<evidence type="ECO:0000313" key="5">
    <source>
        <dbReference type="EMBL" id="SPD04442.1"/>
    </source>
</evidence>
<dbReference type="Pfam" id="PF00155">
    <property type="entry name" value="Aminotran_1_2"/>
    <property type="match status" value="1"/>
</dbReference>
<evidence type="ECO:0000259" key="4">
    <source>
        <dbReference type="Pfam" id="PF00155"/>
    </source>
</evidence>
<proteinExistence type="predicted"/>
<feature type="transmembrane region" description="Helical" evidence="3">
    <location>
        <begin position="113"/>
        <end position="130"/>
    </location>
</feature>